<dbReference type="Proteomes" id="UP000280501">
    <property type="component" value="Unassembled WGS sequence"/>
</dbReference>
<dbReference type="RefSeq" id="WP_211341463.1">
    <property type="nucleotide sequence ID" value="NZ_RKQZ01000001.1"/>
</dbReference>
<gene>
    <name evidence="2" type="ORF">EDD34_0287</name>
</gene>
<dbReference type="EMBL" id="RKQZ01000001">
    <property type="protein sequence ID" value="RPF19724.1"/>
    <property type="molecule type" value="Genomic_DNA"/>
</dbReference>
<keyword evidence="3" id="KW-1185">Reference proteome</keyword>
<proteinExistence type="predicted"/>
<evidence type="ECO:0000256" key="1">
    <source>
        <dbReference type="SAM" id="MobiDB-lite"/>
    </source>
</evidence>
<name>A0A3N4YK94_9MICO</name>
<evidence type="ECO:0000313" key="3">
    <source>
        <dbReference type="Proteomes" id="UP000280501"/>
    </source>
</evidence>
<feature type="region of interest" description="Disordered" evidence="1">
    <location>
        <begin position="1"/>
        <end position="31"/>
    </location>
</feature>
<organism evidence="2 3">
    <name type="scientific">Myceligenerans xiligouense</name>
    <dbReference type="NCBI Taxonomy" id="253184"/>
    <lineage>
        <taxon>Bacteria</taxon>
        <taxon>Bacillati</taxon>
        <taxon>Actinomycetota</taxon>
        <taxon>Actinomycetes</taxon>
        <taxon>Micrococcales</taxon>
        <taxon>Promicromonosporaceae</taxon>
        <taxon>Myceligenerans</taxon>
    </lineage>
</organism>
<evidence type="ECO:0008006" key="4">
    <source>
        <dbReference type="Google" id="ProtNLM"/>
    </source>
</evidence>
<dbReference type="Pfam" id="PF19449">
    <property type="entry name" value="DUF5987"/>
    <property type="match status" value="1"/>
</dbReference>
<dbReference type="AlphaFoldDB" id="A0A3N4YK94"/>
<protein>
    <recommendedName>
        <fullName evidence="4">Gluconate 2-dehydrogenase subunit 3-like protein</fullName>
    </recommendedName>
</protein>
<sequence>MTQNADSPPLPPTRRPRTAPLGERPTLTDAQRVALEAYADTVVPGRKRHPDDVAIAGVDDTPGAVECGALDVLTDPATGIEDGVGGMADLLDQRAVTWATARELPDPVGRFADLGYTDRRRLVAELTDPEEPEKDLWFLVALFATMAYDSAPHLETADALDPAVTPASGLRAMGFFPPVDGRWAFDRGGYGRPLARLRAGTDDHGDPR</sequence>
<comment type="caution">
    <text evidence="2">The sequence shown here is derived from an EMBL/GenBank/DDBJ whole genome shotgun (WGS) entry which is preliminary data.</text>
</comment>
<reference evidence="2 3" key="1">
    <citation type="submission" date="2018-11" db="EMBL/GenBank/DDBJ databases">
        <title>Sequencing the genomes of 1000 actinobacteria strains.</title>
        <authorList>
            <person name="Klenk H.-P."/>
        </authorList>
    </citation>
    <scope>NUCLEOTIDE SEQUENCE [LARGE SCALE GENOMIC DNA]</scope>
    <source>
        <strain evidence="2 3">DSM 15700</strain>
    </source>
</reference>
<evidence type="ECO:0000313" key="2">
    <source>
        <dbReference type="EMBL" id="RPF19724.1"/>
    </source>
</evidence>
<accession>A0A3N4YK94</accession>
<dbReference type="InterPro" id="IPR046029">
    <property type="entry name" value="DUF5987"/>
</dbReference>